<evidence type="ECO:0000313" key="2">
    <source>
        <dbReference type="Proteomes" id="UP000588112"/>
    </source>
</evidence>
<sequence>MASDTTPNSPNLSDRQEETDAALGYMVRNAAMVEFFLDQTIRRLIQNPYTPLVTASLSASGSLDVIKRIVEAGPFSDEAAQEMAAIIGRCRAAFPQRNQHVHGLRVIGDERDATWTKNRRTGSLNQTFFEVDELRDLGREFSQIASLILGWSGYYLEGKSRPGRRETQNRESEN</sequence>
<reference evidence="1 2" key="1">
    <citation type="submission" date="2020-08" db="EMBL/GenBank/DDBJ databases">
        <title>Sequencing the genomes of 1000 actinobacteria strains.</title>
        <authorList>
            <person name="Klenk H.-P."/>
        </authorList>
    </citation>
    <scope>NUCLEOTIDE SEQUENCE [LARGE SCALE GENOMIC DNA]</scope>
    <source>
        <strain evidence="1 2">DSM 45790</strain>
    </source>
</reference>
<dbReference type="AlphaFoldDB" id="A0A7W9DQA4"/>
<dbReference type="Proteomes" id="UP000588112">
    <property type="component" value="Unassembled WGS sequence"/>
</dbReference>
<comment type="caution">
    <text evidence="1">The sequence shown here is derived from an EMBL/GenBank/DDBJ whole genome shotgun (WGS) entry which is preliminary data.</text>
</comment>
<evidence type="ECO:0000313" key="1">
    <source>
        <dbReference type="EMBL" id="MBB5626829.1"/>
    </source>
</evidence>
<organism evidence="1 2">
    <name type="scientific">Sphaerisporangium krabiense</name>
    <dbReference type="NCBI Taxonomy" id="763782"/>
    <lineage>
        <taxon>Bacteria</taxon>
        <taxon>Bacillati</taxon>
        <taxon>Actinomycetota</taxon>
        <taxon>Actinomycetes</taxon>
        <taxon>Streptosporangiales</taxon>
        <taxon>Streptosporangiaceae</taxon>
        <taxon>Sphaerisporangium</taxon>
    </lineage>
</organism>
<keyword evidence="2" id="KW-1185">Reference proteome</keyword>
<name>A0A7W9DQA4_9ACTN</name>
<dbReference type="RefSeq" id="WP_184611049.1">
    <property type="nucleotide sequence ID" value="NZ_BOOS01000079.1"/>
</dbReference>
<dbReference type="EMBL" id="JACHBR010000001">
    <property type="protein sequence ID" value="MBB5626829.1"/>
    <property type="molecule type" value="Genomic_DNA"/>
</dbReference>
<accession>A0A7W9DQA4</accession>
<proteinExistence type="predicted"/>
<gene>
    <name evidence="1" type="ORF">BJ981_002528</name>
</gene>
<protein>
    <submittedName>
        <fullName evidence="1">Uncharacterized protein</fullName>
    </submittedName>
</protein>